<gene>
    <name evidence="7" type="ORF">GGP71_003321</name>
</gene>
<proteinExistence type="predicted"/>
<dbReference type="RefSeq" id="WP_259081160.1">
    <property type="nucleotide sequence ID" value="NZ_JANUAU010000020.1"/>
</dbReference>
<accession>A0A9X2PYU5</accession>
<dbReference type="EMBL" id="JANUAU010000020">
    <property type="protein sequence ID" value="MCS3679370.1"/>
    <property type="molecule type" value="Genomic_DNA"/>
</dbReference>
<keyword evidence="3 6" id="KW-0812">Transmembrane</keyword>
<dbReference type="PANTHER" id="PTHR39087:SF2">
    <property type="entry name" value="UPF0104 MEMBRANE PROTEIN MJ1595"/>
    <property type="match status" value="1"/>
</dbReference>
<protein>
    <recommendedName>
        <fullName evidence="9">Flippase-like domain-containing protein</fullName>
    </recommendedName>
</protein>
<reference evidence="7" key="1">
    <citation type="submission" date="2022-08" db="EMBL/GenBank/DDBJ databases">
        <title>Genomic Encyclopedia of Type Strains, Phase V (KMG-V): Genome sequencing to study the core and pangenomes of soil and plant-associated prokaryotes.</title>
        <authorList>
            <person name="Whitman W."/>
        </authorList>
    </citation>
    <scope>NUCLEOTIDE SEQUENCE</scope>
    <source>
        <strain evidence="7">0</strain>
    </source>
</reference>
<keyword evidence="2" id="KW-1003">Cell membrane</keyword>
<organism evidence="7 8">
    <name type="scientific">Salinibacter ruber</name>
    <dbReference type="NCBI Taxonomy" id="146919"/>
    <lineage>
        <taxon>Bacteria</taxon>
        <taxon>Pseudomonadati</taxon>
        <taxon>Rhodothermota</taxon>
        <taxon>Rhodothermia</taxon>
        <taxon>Rhodothermales</taxon>
        <taxon>Salinibacteraceae</taxon>
        <taxon>Salinibacter</taxon>
    </lineage>
</organism>
<feature type="transmembrane region" description="Helical" evidence="6">
    <location>
        <begin position="162"/>
        <end position="187"/>
    </location>
</feature>
<name>A0A9X2PYU5_9BACT</name>
<feature type="transmembrane region" description="Helical" evidence="6">
    <location>
        <begin position="282"/>
        <end position="300"/>
    </location>
</feature>
<evidence type="ECO:0000256" key="5">
    <source>
        <dbReference type="ARBA" id="ARBA00023136"/>
    </source>
</evidence>
<feature type="transmembrane region" description="Helical" evidence="6">
    <location>
        <begin position="315"/>
        <end position="338"/>
    </location>
</feature>
<evidence type="ECO:0000256" key="2">
    <source>
        <dbReference type="ARBA" id="ARBA00022475"/>
    </source>
</evidence>
<comment type="caution">
    <text evidence="7">The sequence shown here is derived from an EMBL/GenBank/DDBJ whole genome shotgun (WGS) entry which is preliminary data.</text>
</comment>
<dbReference type="NCBIfam" id="TIGR00374">
    <property type="entry name" value="flippase-like domain"/>
    <property type="match status" value="1"/>
</dbReference>
<evidence type="ECO:0000313" key="8">
    <source>
        <dbReference type="Proteomes" id="UP001155027"/>
    </source>
</evidence>
<evidence type="ECO:0000313" key="7">
    <source>
        <dbReference type="EMBL" id="MCS3679370.1"/>
    </source>
</evidence>
<dbReference type="AlphaFoldDB" id="A0A9X2PYU5"/>
<dbReference type="Proteomes" id="UP001155027">
    <property type="component" value="Unassembled WGS sequence"/>
</dbReference>
<comment type="subcellular location">
    <subcellularLocation>
        <location evidence="1">Cell membrane</location>
        <topology evidence="1">Multi-pass membrane protein</topology>
    </subcellularLocation>
</comment>
<evidence type="ECO:0000256" key="3">
    <source>
        <dbReference type="ARBA" id="ARBA00022692"/>
    </source>
</evidence>
<evidence type="ECO:0000256" key="4">
    <source>
        <dbReference type="ARBA" id="ARBA00022989"/>
    </source>
</evidence>
<feature type="transmembrane region" description="Helical" evidence="6">
    <location>
        <begin position="137"/>
        <end position="156"/>
    </location>
</feature>
<dbReference type="GO" id="GO:0005886">
    <property type="term" value="C:plasma membrane"/>
    <property type="evidence" value="ECO:0007669"/>
    <property type="project" value="UniProtKB-SubCell"/>
</dbReference>
<evidence type="ECO:0008006" key="9">
    <source>
        <dbReference type="Google" id="ProtNLM"/>
    </source>
</evidence>
<feature type="transmembrane region" description="Helical" evidence="6">
    <location>
        <begin position="255"/>
        <end position="275"/>
    </location>
</feature>
<keyword evidence="5 6" id="KW-0472">Membrane</keyword>
<sequence>MKESTEKESGGWTFSGRQLLTTVGGVAVSVAILGWALYQVDLREAVRTLGRFGPWWAVPMLLCYLSSFLVRGVRWRLLLEPVERVSWSTSTGVIFSGYMANNLLPLRLGEIVRALVLGQVTSARVEGTLSTIVLERVFDGLILVGMIALVLASGIGPEAGGVVAYTGALSAFVFAGALLFVIGARLFPQPILRGVRSALSWIPIIEEEKGLGATRSLLRGLRSLAFDRRLLAVIGLSAAVWILEGGMFWVGLRAFSLDVGIEAAFLTLAFVNLSILIPSAPGYVGVFQGAAILAFEAFGLPEEVALSYSVVLHVLQYVSVTVIGLIVLAVYGVSLAALRRESIASEYTE</sequence>
<feature type="transmembrane region" description="Helical" evidence="6">
    <location>
        <begin position="20"/>
        <end position="40"/>
    </location>
</feature>
<feature type="transmembrane region" description="Helical" evidence="6">
    <location>
        <begin position="52"/>
        <end position="70"/>
    </location>
</feature>
<dbReference type="PANTHER" id="PTHR39087">
    <property type="entry name" value="UPF0104 MEMBRANE PROTEIN MJ1595"/>
    <property type="match status" value="1"/>
</dbReference>
<dbReference type="Pfam" id="PF03706">
    <property type="entry name" value="LPG_synthase_TM"/>
    <property type="match status" value="1"/>
</dbReference>
<keyword evidence="4 6" id="KW-1133">Transmembrane helix</keyword>
<dbReference type="InterPro" id="IPR022791">
    <property type="entry name" value="L-PG_synthase/AglD"/>
</dbReference>
<evidence type="ECO:0000256" key="6">
    <source>
        <dbReference type="SAM" id="Phobius"/>
    </source>
</evidence>
<feature type="transmembrane region" description="Helical" evidence="6">
    <location>
        <begin position="230"/>
        <end position="249"/>
    </location>
</feature>
<evidence type="ECO:0000256" key="1">
    <source>
        <dbReference type="ARBA" id="ARBA00004651"/>
    </source>
</evidence>